<dbReference type="NCBIfam" id="NF033721">
    <property type="entry name" value="P12_lipo"/>
    <property type="match status" value="1"/>
</dbReference>
<dbReference type="AlphaFoldDB" id="A0A1G4QDI6"/>
<dbReference type="EMBL" id="FMTE01000013">
    <property type="protein sequence ID" value="SCW42418.1"/>
    <property type="molecule type" value="Genomic_DNA"/>
</dbReference>
<evidence type="ECO:0000259" key="2">
    <source>
        <dbReference type="Pfam" id="PF25672"/>
    </source>
</evidence>
<dbReference type="InterPro" id="IPR058057">
    <property type="entry name" value="BBH37-like"/>
</dbReference>
<evidence type="ECO:0000256" key="1">
    <source>
        <dbReference type="SAM" id="Coils"/>
    </source>
</evidence>
<accession>A0A1G4QDI6</accession>
<dbReference type="OrthoDB" id="352059at2"/>
<dbReference type="RefSeq" id="WP_091973803.1">
    <property type="nucleotide sequence ID" value="NZ_CP124064.1"/>
</dbReference>
<reference evidence="4" key="1">
    <citation type="submission" date="2016-10" db="EMBL/GenBank/DDBJ databases">
        <authorList>
            <person name="Varghese N."/>
            <person name="Submissions S."/>
        </authorList>
    </citation>
    <scope>NUCLEOTIDE SEQUENCE [LARGE SCALE GENOMIC DNA]</scope>
    <source>
        <strain evidence="4">ATCC 51557</strain>
    </source>
</reference>
<feature type="coiled-coil region" evidence="1">
    <location>
        <begin position="188"/>
        <end position="215"/>
    </location>
</feature>
<protein>
    <recommendedName>
        <fullName evidence="2">BBH37-like helical domain-containing protein</fullName>
    </recommendedName>
</protein>
<keyword evidence="4" id="KW-1185">Reference proteome</keyword>
<evidence type="ECO:0000313" key="4">
    <source>
        <dbReference type="Proteomes" id="UP000199262"/>
    </source>
</evidence>
<dbReference type="InterPro" id="IPR057717">
    <property type="entry name" value="BBH37-like_helical"/>
</dbReference>
<keyword evidence="1" id="KW-0175">Coiled coil</keyword>
<organism evidence="3 4">
    <name type="scientific">Borreliella japonica</name>
    <name type="common">Borrelia japonica</name>
    <dbReference type="NCBI Taxonomy" id="34095"/>
    <lineage>
        <taxon>Bacteria</taxon>
        <taxon>Pseudomonadati</taxon>
        <taxon>Spirochaetota</taxon>
        <taxon>Spirochaetia</taxon>
        <taxon>Spirochaetales</taxon>
        <taxon>Borreliaceae</taxon>
        <taxon>Borreliella</taxon>
    </lineage>
</organism>
<proteinExistence type="predicted"/>
<sequence length="296" mass="34622">MKRNVLSIYTLILINVLSCHMNNPNELINKEIKKFSEKKKDLEFIEKTQKNREVVEQNVKEKAKQIIQAVSIEPVNIKNKIVLKPTYYSQEEKEIKDEYLVPSTDEEKEAEKAINNVKNMFIGNEFSKLVDDGYKLKNEYDQLESSFYDVYIALKNKVGSKIKNGRTNSWSGYLRQNIRSNKIERHKLIQLINQLNEKRADVDELRNKLEIGIDERIFAKCFFEQAQEALKKAIIERLKNKSRKLYPKRNNLAKEAQNKVKNALDQLETSSSKIGEAIGRKKEIEKLIQEARSILE</sequence>
<evidence type="ECO:0000313" key="3">
    <source>
        <dbReference type="EMBL" id="SCW42418.1"/>
    </source>
</evidence>
<name>A0A1G4QDI6_BORJA</name>
<feature type="domain" description="BBH37-like helical" evidence="2">
    <location>
        <begin position="100"/>
        <end position="296"/>
    </location>
</feature>
<dbReference type="Pfam" id="PF25672">
    <property type="entry name" value="BBH37"/>
    <property type="match status" value="1"/>
</dbReference>
<dbReference type="Proteomes" id="UP000199262">
    <property type="component" value="Unassembled WGS sequence"/>
</dbReference>
<gene>
    <name evidence="3" type="ORF">SAMN02983004_01062</name>
</gene>